<dbReference type="AlphaFoldDB" id="A0A345CV94"/>
<dbReference type="Pfam" id="PF03695">
    <property type="entry name" value="UPF0149"/>
    <property type="match status" value="1"/>
</dbReference>
<dbReference type="EMBL" id="CP013970">
    <property type="protein sequence ID" value="AXF77361.1"/>
    <property type="molecule type" value="Genomic_DNA"/>
</dbReference>
<dbReference type="InterPro" id="IPR011978">
    <property type="entry name" value="YgfB-like"/>
</dbReference>
<gene>
    <name evidence="1" type="ORF">AV903_17090</name>
</gene>
<name>A0A345CV94_9GAMM</name>
<organism evidence="1 2">
    <name type="scientific">Erwinia tracheiphila</name>
    <dbReference type="NCBI Taxonomy" id="65700"/>
    <lineage>
        <taxon>Bacteria</taxon>
        <taxon>Pseudomonadati</taxon>
        <taxon>Pseudomonadota</taxon>
        <taxon>Gammaproteobacteria</taxon>
        <taxon>Enterobacterales</taxon>
        <taxon>Erwiniaceae</taxon>
        <taxon>Erwinia</taxon>
    </lineage>
</organism>
<dbReference type="RefSeq" id="WP_016190826.1">
    <property type="nucleotide sequence ID" value="NZ_CP013970.1"/>
</dbReference>
<reference evidence="1 2" key="1">
    <citation type="submission" date="2016-01" db="EMBL/GenBank/DDBJ databases">
        <authorList>
            <person name="Oliw E.H."/>
        </authorList>
    </citation>
    <scope>NUCLEOTIDE SEQUENCE [LARGE SCALE GENOMIC DNA]</scope>
    <source>
        <strain evidence="1 2">MDcuke</strain>
    </source>
</reference>
<dbReference type="Proteomes" id="UP000264980">
    <property type="component" value="Chromosome"/>
</dbReference>
<dbReference type="InterPro" id="IPR036255">
    <property type="entry name" value="YgfB-like_sf"/>
</dbReference>
<accession>A0A345CV94</accession>
<proteinExistence type="predicted"/>
<dbReference type="NCBIfam" id="NF007704">
    <property type="entry name" value="PRK10396.1"/>
    <property type="match status" value="1"/>
</dbReference>
<dbReference type="SUPFAM" id="SSF101327">
    <property type="entry name" value="YgfB-like"/>
    <property type="match status" value="1"/>
</dbReference>
<sequence>MSSGPLNEEELEWLDEILLNYGKDEAVLDMSELDGMLTAILSGPNQLSRSLWFAAIWGGEDCLPLWPSEETSARFTELVLRHMEDINERLNFAPEQFEPMFGLREIDGQSFTVVEEWCFGYLRGSALDDWSALSATLQPVFDVIALHGKEENFSQLDDMTQAQWEESQAAIAPAALELRQFWRTKRHSGLH</sequence>
<evidence type="ECO:0000313" key="1">
    <source>
        <dbReference type="EMBL" id="AXF77361.1"/>
    </source>
</evidence>
<dbReference type="NCBIfam" id="TIGR02292">
    <property type="entry name" value="ygfB_yecA"/>
    <property type="match status" value="1"/>
</dbReference>
<evidence type="ECO:0000313" key="2">
    <source>
        <dbReference type="Proteomes" id="UP000264980"/>
    </source>
</evidence>
<dbReference type="Gene3D" id="1.20.120.740">
    <property type="entry name" value="YgfB uncharacterised protein family UPF0149, PF03695"/>
    <property type="match status" value="1"/>
</dbReference>
<protein>
    <submittedName>
        <fullName evidence="1">YecA family protein</fullName>
    </submittedName>
</protein>